<dbReference type="OrthoDB" id="5405832at2"/>
<dbReference type="Pfam" id="PF07963">
    <property type="entry name" value="N_methyl"/>
    <property type="match status" value="1"/>
</dbReference>
<keyword evidence="7 8" id="KW-0472">Membrane</keyword>
<evidence type="ECO:0000256" key="7">
    <source>
        <dbReference type="ARBA" id="ARBA00023136"/>
    </source>
</evidence>
<protein>
    <submittedName>
        <fullName evidence="9">Type IV pili assembly protein PilW</fullName>
    </submittedName>
</protein>
<dbReference type="InterPro" id="IPR018247">
    <property type="entry name" value="EF_Hand_1_Ca_BS"/>
</dbReference>
<dbReference type="InterPro" id="IPR045584">
    <property type="entry name" value="Pilin-like"/>
</dbReference>
<dbReference type="PANTHER" id="PTHR39583:SF2">
    <property type="entry name" value="TYPE II SECRETION SYSTEM PROTEIN J"/>
    <property type="match status" value="1"/>
</dbReference>
<evidence type="ECO:0000256" key="6">
    <source>
        <dbReference type="ARBA" id="ARBA00022989"/>
    </source>
</evidence>
<proteinExistence type="predicted"/>
<gene>
    <name evidence="9" type="primary">pilW</name>
    <name evidence="9" type="ORF">Dpo_2c02860</name>
</gene>
<comment type="caution">
    <text evidence="9">The sequence shown here is derived from an EMBL/GenBank/DDBJ whole genome shotgun (WGS) entry which is preliminary data.</text>
</comment>
<dbReference type="Proteomes" id="UP000014216">
    <property type="component" value="Unassembled WGS sequence"/>
</dbReference>
<keyword evidence="3" id="KW-0488">Methylation</keyword>
<organism evidence="9 10">
    <name type="scientific">Desulfotignum phosphitoxidans DSM 13687</name>
    <dbReference type="NCBI Taxonomy" id="1286635"/>
    <lineage>
        <taxon>Bacteria</taxon>
        <taxon>Pseudomonadati</taxon>
        <taxon>Thermodesulfobacteriota</taxon>
        <taxon>Desulfobacteria</taxon>
        <taxon>Desulfobacterales</taxon>
        <taxon>Desulfobacteraceae</taxon>
        <taxon>Desulfotignum</taxon>
    </lineage>
</organism>
<dbReference type="GO" id="GO:0015628">
    <property type="term" value="P:protein secretion by the type II secretion system"/>
    <property type="evidence" value="ECO:0007669"/>
    <property type="project" value="TreeGrafter"/>
</dbReference>
<evidence type="ECO:0000313" key="10">
    <source>
        <dbReference type="Proteomes" id="UP000014216"/>
    </source>
</evidence>
<dbReference type="InterPro" id="IPR051621">
    <property type="entry name" value="T2SS_protein_J"/>
</dbReference>
<evidence type="ECO:0000256" key="5">
    <source>
        <dbReference type="ARBA" id="ARBA00022692"/>
    </source>
</evidence>
<dbReference type="InterPro" id="IPR012902">
    <property type="entry name" value="N_methyl_site"/>
</dbReference>
<dbReference type="PANTHER" id="PTHR39583">
    <property type="entry name" value="TYPE II SECRETION SYSTEM PROTEIN J-RELATED"/>
    <property type="match status" value="1"/>
</dbReference>
<evidence type="ECO:0000313" key="9">
    <source>
        <dbReference type="EMBL" id="EMS80593.1"/>
    </source>
</evidence>
<dbReference type="PROSITE" id="PS00018">
    <property type="entry name" value="EF_HAND_1"/>
    <property type="match status" value="1"/>
</dbReference>
<dbReference type="SUPFAM" id="SSF54523">
    <property type="entry name" value="Pili subunits"/>
    <property type="match status" value="1"/>
</dbReference>
<dbReference type="GO" id="GO:0005886">
    <property type="term" value="C:plasma membrane"/>
    <property type="evidence" value="ECO:0007669"/>
    <property type="project" value="UniProtKB-SubCell"/>
</dbReference>
<comment type="subcellular location">
    <subcellularLocation>
        <location evidence="1">Cell inner membrane</location>
        <topology evidence="1">Single-pass membrane protein</topology>
    </subcellularLocation>
</comment>
<accession>S0FZN1</accession>
<keyword evidence="5 8" id="KW-0812">Transmembrane</keyword>
<sequence>MNFQKNNQFGFSLIELMVAMTIASFLMAAVYSFFISSSKTALIQETTVAAVQSVRAGLELMAQDIQMAGYDPLGTSGASIAVSQTGKIQVTADRNADGIINNSDFERITYELSSGQLKRTLYEGTASESSQSLINNVTALTFAYSGNKVTIELEVSETVGGGGETIVRNLETTVYCRNLDL</sequence>
<keyword evidence="6 8" id="KW-1133">Transmembrane helix</keyword>
<keyword evidence="2" id="KW-1003">Cell membrane</keyword>
<evidence type="ECO:0000256" key="8">
    <source>
        <dbReference type="SAM" id="Phobius"/>
    </source>
</evidence>
<reference evidence="9 10" key="1">
    <citation type="journal article" date="2013" name="Genome Announc.">
        <title>Draft Genome Sequence of Desulfotignum phosphitoxidans DSM 13687 Strain FiPS-3.</title>
        <authorList>
            <person name="Poehlein A."/>
            <person name="Daniel R."/>
            <person name="Simeonova D.D."/>
        </authorList>
    </citation>
    <scope>NUCLEOTIDE SEQUENCE [LARGE SCALE GENOMIC DNA]</scope>
    <source>
        <strain evidence="9 10">DSM 13687</strain>
    </source>
</reference>
<evidence type="ECO:0000256" key="1">
    <source>
        <dbReference type="ARBA" id="ARBA00004377"/>
    </source>
</evidence>
<dbReference type="AlphaFoldDB" id="S0FZN1"/>
<dbReference type="RefSeq" id="WP_006964856.1">
    <property type="nucleotide sequence ID" value="NZ_APJX01000002.1"/>
</dbReference>
<keyword evidence="10" id="KW-1185">Reference proteome</keyword>
<feature type="transmembrane region" description="Helical" evidence="8">
    <location>
        <begin position="12"/>
        <end position="34"/>
    </location>
</feature>
<name>S0FZN1_9BACT</name>
<dbReference type="NCBIfam" id="TIGR02532">
    <property type="entry name" value="IV_pilin_GFxxxE"/>
    <property type="match status" value="1"/>
</dbReference>
<dbReference type="EMBL" id="APJX01000002">
    <property type="protein sequence ID" value="EMS80593.1"/>
    <property type="molecule type" value="Genomic_DNA"/>
</dbReference>
<keyword evidence="4" id="KW-0997">Cell inner membrane</keyword>
<evidence type="ECO:0000256" key="2">
    <source>
        <dbReference type="ARBA" id="ARBA00022475"/>
    </source>
</evidence>
<evidence type="ECO:0000256" key="3">
    <source>
        <dbReference type="ARBA" id="ARBA00022481"/>
    </source>
</evidence>
<evidence type="ECO:0000256" key="4">
    <source>
        <dbReference type="ARBA" id="ARBA00022519"/>
    </source>
</evidence>